<dbReference type="GO" id="GO:0004177">
    <property type="term" value="F:aminopeptidase activity"/>
    <property type="evidence" value="ECO:0007669"/>
    <property type="project" value="UniProtKB-UniRule"/>
</dbReference>
<evidence type="ECO:0000256" key="5">
    <source>
        <dbReference type="ARBA" id="ARBA00022801"/>
    </source>
</evidence>
<dbReference type="SUPFAM" id="SSF53187">
    <property type="entry name" value="Zn-dependent exopeptidases"/>
    <property type="match status" value="1"/>
</dbReference>
<evidence type="ECO:0000256" key="1">
    <source>
        <dbReference type="ARBA" id="ARBA00006272"/>
    </source>
</evidence>
<comment type="similarity">
    <text evidence="1 6">Belongs to the peptidase M42 family.</text>
</comment>
<dbReference type="PIRSF" id="PIRSF001123">
    <property type="entry name" value="PepA_GA"/>
    <property type="match status" value="1"/>
</dbReference>
<dbReference type="MEROPS" id="M42.010"/>
<dbReference type="STRING" id="871963.Desdi_1891"/>
<dbReference type="KEGG" id="ddl:Desdi_1891"/>
<evidence type="ECO:0000256" key="4">
    <source>
        <dbReference type="ARBA" id="ARBA00022723"/>
    </source>
</evidence>
<keyword evidence="2" id="KW-0031">Aminopeptidase</keyword>
<name>L0F8H5_DESDL</name>
<protein>
    <submittedName>
        <fullName evidence="9">Peptidase family protein</fullName>
    </submittedName>
</protein>
<feature type="binding site" evidence="8">
    <location>
        <position position="170"/>
    </location>
    <ligand>
        <name>Zn(2+)</name>
        <dbReference type="ChEBI" id="CHEBI:29105"/>
        <label>1</label>
    </ligand>
</feature>
<dbReference type="AlphaFoldDB" id="L0F8H5"/>
<evidence type="ECO:0000256" key="3">
    <source>
        <dbReference type="ARBA" id="ARBA00022670"/>
    </source>
</evidence>
<dbReference type="eggNOG" id="COG1363">
    <property type="taxonomic scope" value="Bacteria"/>
</dbReference>
<dbReference type="CDD" id="cd05656">
    <property type="entry name" value="M42_Frv"/>
    <property type="match status" value="1"/>
</dbReference>
<dbReference type="GO" id="GO:0006508">
    <property type="term" value="P:proteolysis"/>
    <property type="evidence" value="ECO:0007669"/>
    <property type="project" value="UniProtKB-KW"/>
</dbReference>
<evidence type="ECO:0000313" key="9">
    <source>
        <dbReference type="EMBL" id="AGA69340.1"/>
    </source>
</evidence>
<evidence type="ECO:0000256" key="2">
    <source>
        <dbReference type="ARBA" id="ARBA00022438"/>
    </source>
</evidence>
<evidence type="ECO:0000256" key="7">
    <source>
        <dbReference type="PIRSR" id="PIRSR001123-1"/>
    </source>
</evidence>
<feature type="active site" description="Proton acceptor" evidence="7">
    <location>
        <position position="199"/>
    </location>
</feature>
<organism evidence="9 10">
    <name type="scientific">Desulfitobacterium dichloroeliminans (strain LMG P-21439 / DCA1)</name>
    <dbReference type="NCBI Taxonomy" id="871963"/>
    <lineage>
        <taxon>Bacteria</taxon>
        <taxon>Bacillati</taxon>
        <taxon>Bacillota</taxon>
        <taxon>Clostridia</taxon>
        <taxon>Eubacteriales</taxon>
        <taxon>Desulfitobacteriaceae</taxon>
        <taxon>Desulfitobacterium</taxon>
    </lineage>
</organism>
<dbReference type="PANTHER" id="PTHR32481">
    <property type="entry name" value="AMINOPEPTIDASE"/>
    <property type="match status" value="1"/>
</dbReference>
<dbReference type="InterPro" id="IPR051464">
    <property type="entry name" value="Peptidase_M42_aminopept"/>
</dbReference>
<gene>
    <name evidence="9" type="ordered locus">Desdi_1891</name>
</gene>
<dbReference type="RefSeq" id="WP_015262326.1">
    <property type="nucleotide sequence ID" value="NC_019903.1"/>
</dbReference>
<dbReference type="Pfam" id="PF05343">
    <property type="entry name" value="Peptidase_M42"/>
    <property type="match status" value="1"/>
</dbReference>
<dbReference type="InterPro" id="IPR023367">
    <property type="entry name" value="Peptidase_M42_dom2"/>
</dbReference>
<feature type="binding site" evidence="8">
    <location>
        <position position="308"/>
    </location>
    <ligand>
        <name>Zn(2+)</name>
        <dbReference type="ChEBI" id="CHEBI:29105"/>
        <label>2</label>
    </ligand>
</feature>
<evidence type="ECO:0000256" key="8">
    <source>
        <dbReference type="PIRSR" id="PIRSR001123-2"/>
    </source>
</evidence>
<feature type="binding site" evidence="8">
    <location>
        <position position="200"/>
    </location>
    <ligand>
        <name>Zn(2+)</name>
        <dbReference type="ChEBI" id="CHEBI:29105"/>
        <label>2</label>
    </ligand>
</feature>
<dbReference type="HOGENOM" id="CLU_047249_0_2_9"/>
<dbReference type="GO" id="GO:0046872">
    <property type="term" value="F:metal ion binding"/>
    <property type="evidence" value="ECO:0007669"/>
    <property type="project" value="UniProtKB-UniRule"/>
</dbReference>
<dbReference type="Gene3D" id="2.40.30.40">
    <property type="entry name" value="Peptidase M42, domain 2"/>
    <property type="match status" value="1"/>
</dbReference>
<reference evidence="10" key="1">
    <citation type="submission" date="2012-02" db="EMBL/GenBank/DDBJ databases">
        <title>Complete sequence of Desulfitobacterium dichloroeliminans LMG P-21439.</title>
        <authorList>
            <person name="Lucas S."/>
            <person name="Han J."/>
            <person name="Lapidus A."/>
            <person name="Cheng J.-F."/>
            <person name="Goodwin L."/>
            <person name="Pitluck S."/>
            <person name="Peters L."/>
            <person name="Ovchinnikova G."/>
            <person name="Teshima H."/>
            <person name="Detter J.C."/>
            <person name="Han C."/>
            <person name="Tapia R."/>
            <person name="Land M."/>
            <person name="Hauser L."/>
            <person name="Kyrpides N."/>
            <person name="Ivanova N."/>
            <person name="Pagani I."/>
            <person name="Kruse T."/>
            <person name="de Vos W.M."/>
            <person name="Boon N."/>
            <person name="Smidt H."/>
            <person name="Woyke T."/>
        </authorList>
    </citation>
    <scope>NUCLEOTIDE SEQUENCE [LARGE SCALE GENOMIC DNA]</scope>
    <source>
        <strain evidence="10">LMG P-21439 / DCA1</strain>
    </source>
</reference>
<feature type="binding site" evidence="8">
    <location>
        <position position="68"/>
    </location>
    <ligand>
        <name>Zn(2+)</name>
        <dbReference type="ChEBI" id="CHEBI:29105"/>
        <label>1</label>
    </ligand>
</feature>
<evidence type="ECO:0000256" key="6">
    <source>
        <dbReference type="PIRNR" id="PIRNR001123"/>
    </source>
</evidence>
<dbReference type="EMBL" id="CP003344">
    <property type="protein sequence ID" value="AGA69340.1"/>
    <property type="molecule type" value="Genomic_DNA"/>
</dbReference>
<keyword evidence="3" id="KW-0645">Protease</keyword>
<accession>L0F8H5</accession>
<dbReference type="Gene3D" id="3.40.630.10">
    <property type="entry name" value="Zn peptidases"/>
    <property type="match status" value="1"/>
</dbReference>
<proteinExistence type="inferred from homology"/>
<feature type="binding site" evidence="8">
    <location>
        <position position="222"/>
    </location>
    <ligand>
        <name>Zn(2+)</name>
        <dbReference type="ChEBI" id="CHEBI:29105"/>
        <label>1</label>
    </ligand>
</feature>
<keyword evidence="5" id="KW-0378">Hydrolase</keyword>
<sequence length="347" mass="38051">MPYNQNPLDYSLLERLTQTFGPSGVEEKVTSAIADEVRPYCDEMKTDTLGNLIAIRRGTGKKIMIAAHVDEIGVMITHIDEKGYLRFAPIGGISIRELPHRRVLFQSGRWGTIGVEKLEKPIDLKLDKLYIDIGATSQEEAKTHVSIGESAVFAGNFIKQEKRITAKAMDDRVGCFVAIEVMKRLKSNHEIYFVFTVQEEVGTRGAQIAAFALEPDLAIALDVTGTGDTPKAHPMDVKLGHGAAIKVFDRSMITHPKIKSWMADTAEQYNIPYQWEVLEYGGTDSGAIHLSKGGIPSGVISIPTRYIHSPSETVDQGDIEGAVQLLLALLEGPAELAMMQGSARAPY</sequence>
<dbReference type="InterPro" id="IPR008007">
    <property type="entry name" value="Peptidase_M42"/>
</dbReference>
<keyword evidence="4 8" id="KW-0479">Metal-binding</keyword>
<evidence type="ECO:0000313" key="10">
    <source>
        <dbReference type="Proteomes" id="UP000010797"/>
    </source>
</evidence>
<dbReference type="OrthoDB" id="9772053at2"/>
<keyword evidence="10" id="KW-1185">Reference proteome</keyword>
<comment type="cofactor">
    <cofactor evidence="8">
        <name>a divalent metal cation</name>
        <dbReference type="ChEBI" id="CHEBI:60240"/>
    </cofactor>
    <text evidence="8">Binds 2 divalent metal cations per subunit.</text>
</comment>
<dbReference type="PANTHER" id="PTHR32481:SF0">
    <property type="entry name" value="AMINOPEPTIDASE YPDE-RELATED"/>
    <property type="match status" value="1"/>
</dbReference>
<dbReference type="SUPFAM" id="SSF101821">
    <property type="entry name" value="Aminopeptidase/glucanase lid domain"/>
    <property type="match status" value="1"/>
</dbReference>
<feature type="binding site" evidence="8">
    <location>
        <position position="170"/>
    </location>
    <ligand>
        <name>Zn(2+)</name>
        <dbReference type="ChEBI" id="CHEBI:29105"/>
        <label>2</label>
    </ligand>
</feature>
<dbReference type="Proteomes" id="UP000010797">
    <property type="component" value="Chromosome"/>
</dbReference>